<organism evidence="1 2">
    <name type="scientific">Enemella evansiae</name>
    <dbReference type="NCBI Taxonomy" id="2016499"/>
    <lineage>
        <taxon>Bacteria</taxon>
        <taxon>Bacillati</taxon>
        <taxon>Actinomycetota</taxon>
        <taxon>Actinomycetes</taxon>
        <taxon>Propionibacteriales</taxon>
        <taxon>Propionibacteriaceae</taxon>
        <taxon>Enemella</taxon>
    </lineage>
</organism>
<evidence type="ECO:0000313" key="2">
    <source>
        <dbReference type="Proteomes" id="UP000215896"/>
    </source>
</evidence>
<dbReference type="EMBL" id="NMVO01000002">
    <property type="protein sequence ID" value="OYO16712.1"/>
    <property type="molecule type" value="Genomic_DNA"/>
</dbReference>
<accession>A0A4R6LVP6</accession>
<dbReference type="OrthoDB" id="3728607at2"/>
<comment type="caution">
    <text evidence="1">The sequence shown here is derived from an EMBL/GenBank/DDBJ whole genome shotgun (WGS) entry which is preliminary data.</text>
</comment>
<dbReference type="Proteomes" id="UP000215896">
    <property type="component" value="Unassembled WGS sequence"/>
</dbReference>
<name>A0A255GMU1_9ACTN</name>
<protein>
    <submittedName>
        <fullName evidence="1">Uncharacterized protein</fullName>
    </submittedName>
</protein>
<dbReference type="SUPFAM" id="SSF50475">
    <property type="entry name" value="FMN-binding split barrel"/>
    <property type="match status" value="1"/>
</dbReference>
<proteinExistence type="predicted"/>
<accession>A0A255GMU1</accession>
<gene>
    <name evidence="1" type="ORF">CGZ94_03495</name>
</gene>
<dbReference type="RefSeq" id="WP_094356374.1">
    <property type="nucleotide sequence ID" value="NZ_NMVK01000007.1"/>
</dbReference>
<reference evidence="1 2" key="1">
    <citation type="submission" date="2017-07" db="EMBL/GenBank/DDBJ databases">
        <title>Draft whole genome sequences of clinical Proprionibacteriaceae strains.</title>
        <authorList>
            <person name="Bernier A.-M."/>
            <person name="Bernard K."/>
            <person name="Domingo M.-C."/>
        </authorList>
    </citation>
    <scope>NUCLEOTIDE SEQUENCE [LARGE SCALE GENOMIC DNA]</scope>
    <source>
        <strain evidence="1 2">NML 030167</strain>
    </source>
</reference>
<keyword evidence="2" id="KW-1185">Reference proteome</keyword>
<dbReference type="AlphaFoldDB" id="A0A255GMU1"/>
<sequence length="128" mass="14212">MRVADAEYVLVTSYASRDEPDEQLHQIVQLAENTIGFWVNDLSKVADLETAPVVSLRASDKRGRPDLGEPVWEGRAQVLTDGERFDEVRRLVEQKYSLGSGLDELMSRAKGLLGRTPTEAVVVITILS</sequence>
<evidence type="ECO:0000313" key="1">
    <source>
        <dbReference type="EMBL" id="OYO16712.1"/>
    </source>
</evidence>